<comment type="caution">
    <text evidence="2">The sequence shown here is derived from an EMBL/GenBank/DDBJ whole genome shotgun (WGS) entry which is preliminary data.</text>
</comment>
<gene>
    <name evidence="2" type="ORF">A5726_06405</name>
</gene>
<dbReference type="Proteomes" id="UP000093779">
    <property type="component" value="Unassembled WGS sequence"/>
</dbReference>
<evidence type="ECO:0000256" key="1">
    <source>
        <dbReference type="SAM" id="MobiDB-lite"/>
    </source>
</evidence>
<dbReference type="AlphaFoldDB" id="A0A1A1Y456"/>
<reference evidence="2 3" key="1">
    <citation type="submission" date="2016-06" db="EMBL/GenBank/DDBJ databases">
        <authorList>
            <person name="Kjaerup R.B."/>
            <person name="Dalgaard T.S."/>
            <person name="Juul-Madsen H.R."/>
        </authorList>
    </citation>
    <scope>NUCLEOTIDE SEQUENCE [LARGE SCALE GENOMIC DNA]</scope>
    <source>
        <strain evidence="2 3">ACS1953</strain>
    </source>
</reference>
<feature type="region of interest" description="Disordered" evidence="1">
    <location>
        <begin position="1"/>
        <end position="46"/>
    </location>
</feature>
<accession>A0A1A1Y456</accession>
<proteinExistence type="predicted"/>
<organism evidence="2 3">
    <name type="scientific">Mycolicibacterium conceptionense</name>
    <dbReference type="NCBI Taxonomy" id="451644"/>
    <lineage>
        <taxon>Bacteria</taxon>
        <taxon>Bacillati</taxon>
        <taxon>Actinomycetota</taxon>
        <taxon>Actinomycetes</taxon>
        <taxon>Mycobacteriales</taxon>
        <taxon>Mycobacteriaceae</taxon>
        <taxon>Mycolicibacterium</taxon>
    </lineage>
</organism>
<protein>
    <submittedName>
        <fullName evidence="2">Uncharacterized protein</fullName>
    </submittedName>
</protein>
<evidence type="ECO:0000313" key="3">
    <source>
        <dbReference type="Proteomes" id="UP000093779"/>
    </source>
</evidence>
<sequence length="62" mass="5706">MSPFQAGGGGGGGGGNGAATHELVGGSKTVPGPHSAAAPRAGETAVTTASVATAAMTMVVKR</sequence>
<evidence type="ECO:0000313" key="2">
    <source>
        <dbReference type="EMBL" id="OBF26090.1"/>
    </source>
</evidence>
<feature type="compositionally biased region" description="Gly residues" evidence="1">
    <location>
        <begin position="1"/>
        <end position="17"/>
    </location>
</feature>
<dbReference type="EMBL" id="LZHX01000022">
    <property type="protein sequence ID" value="OBF26090.1"/>
    <property type="molecule type" value="Genomic_DNA"/>
</dbReference>
<name>A0A1A1Y456_9MYCO</name>